<accession>A0A067TRS0</accession>
<gene>
    <name evidence="1" type="ORF">GALMADRAFT_834527</name>
</gene>
<dbReference type="EMBL" id="KL142369">
    <property type="protein sequence ID" value="KDR82609.1"/>
    <property type="molecule type" value="Genomic_DNA"/>
</dbReference>
<dbReference type="AlphaFoldDB" id="A0A067TRS0"/>
<proteinExistence type="predicted"/>
<evidence type="ECO:0000313" key="2">
    <source>
        <dbReference type="Proteomes" id="UP000027222"/>
    </source>
</evidence>
<sequence>MPTVAFKSRVRTTSEYATLTLIIRHRIVVGQPSSTVHDMKLSLPDGVDILLGSQLLITISGKLNGGRIPPEQLTDSCIASHLVEYLRLNADELGINAVSNANIPGDTGLLTFSCTGLPPLPAPSESPPVHAHLVGFDIDYIWQTNAAADSNQASHSQITAAMNPFSRQLSLPFLTVLNNAVGRLVTFQLVRRYPLIFGSWCKQLDTERPFFTSIFSSIVHMMERSPHQDFKDTCKKLFKVCRKSVTLSTTVAANSLSDYLGPLEDADLWTGPLRKNDRESFLLSMDNLYRSGLKRSLFKVSNFMRTTTVYT</sequence>
<dbReference type="Proteomes" id="UP000027222">
    <property type="component" value="Unassembled WGS sequence"/>
</dbReference>
<dbReference type="STRING" id="685588.A0A067TRS0"/>
<dbReference type="HOGENOM" id="CLU_894421_0_0_1"/>
<organism evidence="1 2">
    <name type="scientific">Galerina marginata (strain CBS 339.88)</name>
    <dbReference type="NCBI Taxonomy" id="685588"/>
    <lineage>
        <taxon>Eukaryota</taxon>
        <taxon>Fungi</taxon>
        <taxon>Dikarya</taxon>
        <taxon>Basidiomycota</taxon>
        <taxon>Agaricomycotina</taxon>
        <taxon>Agaricomycetes</taxon>
        <taxon>Agaricomycetidae</taxon>
        <taxon>Agaricales</taxon>
        <taxon>Agaricineae</taxon>
        <taxon>Strophariaceae</taxon>
        <taxon>Galerina</taxon>
    </lineage>
</organism>
<dbReference type="OrthoDB" id="3141012at2759"/>
<protein>
    <submittedName>
        <fullName evidence="1">Uncharacterized protein</fullName>
    </submittedName>
</protein>
<evidence type="ECO:0000313" key="1">
    <source>
        <dbReference type="EMBL" id="KDR82609.1"/>
    </source>
</evidence>
<keyword evidence="2" id="KW-1185">Reference proteome</keyword>
<name>A0A067TRS0_GALM3</name>
<reference evidence="2" key="1">
    <citation type="journal article" date="2014" name="Proc. Natl. Acad. Sci. U.S.A.">
        <title>Extensive sampling of basidiomycete genomes demonstrates inadequacy of the white-rot/brown-rot paradigm for wood decay fungi.</title>
        <authorList>
            <person name="Riley R."/>
            <person name="Salamov A.A."/>
            <person name="Brown D.W."/>
            <person name="Nagy L.G."/>
            <person name="Floudas D."/>
            <person name="Held B.W."/>
            <person name="Levasseur A."/>
            <person name="Lombard V."/>
            <person name="Morin E."/>
            <person name="Otillar R."/>
            <person name="Lindquist E.A."/>
            <person name="Sun H."/>
            <person name="LaButti K.M."/>
            <person name="Schmutz J."/>
            <person name="Jabbour D."/>
            <person name="Luo H."/>
            <person name="Baker S.E."/>
            <person name="Pisabarro A.G."/>
            <person name="Walton J.D."/>
            <person name="Blanchette R.A."/>
            <person name="Henrissat B."/>
            <person name="Martin F."/>
            <person name="Cullen D."/>
            <person name="Hibbett D.S."/>
            <person name="Grigoriev I.V."/>
        </authorList>
    </citation>
    <scope>NUCLEOTIDE SEQUENCE [LARGE SCALE GENOMIC DNA]</scope>
    <source>
        <strain evidence="2">CBS 339.88</strain>
    </source>
</reference>